<evidence type="ECO:0000256" key="1">
    <source>
        <dbReference type="SAM" id="MobiDB-lite"/>
    </source>
</evidence>
<organism evidence="3 4">
    <name type="scientific">Saccharothrix syringae</name>
    <name type="common">Nocardiopsis syringae</name>
    <dbReference type="NCBI Taxonomy" id="103733"/>
    <lineage>
        <taxon>Bacteria</taxon>
        <taxon>Bacillati</taxon>
        <taxon>Actinomycetota</taxon>
        <taxon>Actinomycetes</taxon>
        <taxon>Pseudonocardiales</taxon>
        <taxon>Pseudonocardiaceae</taxon>
        <taxon>Saccharothrix</taxon>
    </lineage>
</organism>
<feature type="compositionally biased region" description="Basic residues" evidence="1">
    <location>
        <begin position="214"/>
        <end position="223"/>
    </location>
</feature>
<evidence type="ECO:0000313" key="3">
    <source>
        <dbReference type="EMBL" id="QFZ17370.1"/>
    </source>
</evidence>
<dbReference type="Gene3D" id="3.30.70.1230">
    <property type="entry name" value="Nucleotide cyclase"/>
    <property type="match status" value="1"/>
</dbReference>
<dbReference type="EMBL" id="CP034550">
    <property type="protein sequence ID" value="QFZ17370.1"/>
    <property type="molecule type" value="Genomic_DNA"/>
</dbReference>
<protein>
    <recommendedName>
        <fullName evidence="2">Guanylate cyclase domain-containing protein</fullName>
    </recommendedName>
</protein>
<dbReference type="InterPro" id="IPR029787">
    <property type="entry name" value="Nucleotide_cyclase"/>
</dbReference>
<feature type="region of interest" description="Disordered" evidence="1">
    <location>
        <begin position="507"/>
        <end position="533"/>
    </location>
</feature>
<feature type="compositionally biased region" description="Basic and acidic residues" evidence="1">
    <location>
        <begin position="518"/>
        <end position="527"/>
    </location>
</feature>
<dbReference type="PROSITE" id="PS50125">
    <property type="entry name" value="GUANYLATE_CYCLASE_2"/>
    <property type="match status" value="1"/>
</dbReference>
<sequence length="665" mass="71137">MGTPHHAMHRTVLVVDVSGFSLRRSNHQEEIRRGLYDALEGAFDECGLDWSETHHEDRGDGVLVLIPPSVPKGRVVGALRHALAGELLRYNARRAEDARVRLRIAVTAGEVRHDAHGVVGDEVTLAFRLLDSAPLREAVDRTTGVLALIVSRRFFEDVVRDDPAAEPDAYERVEVRVKQFRDQAWVHVPGGHATRLHLVRSPRSRPPPAEGHRPPRHRRGRRKPPLALLLPPVLLLAGFTAADAPVPPPPCPDPLQLNVVASTEKRSVVADLALEFERASRGFTPHGCKGVSVLVFAGGTDEVVAKALGEGWPAWAVREIGAEPHVWLPDTSLEVDGVDRDLADRRVPGLRLTRSGHVAQSPVVLAASAEQAERIGNDREFAWPVGRLAEVDASSGTGLAAVITLVHGRLDALRLDSPLELHRVARETGGGAPCRGEAAVLTSERAASLDDSCRILYPEGGTVVLDHPFVEVERSAPVNPRRREAVRRFREHLLSIAGQDALRRAGYRDAEGNTGLRGEPRAGRPEELPTQPDARQVRRAWRGAALPKRIALAAEGAEAAAFAALLRAELGPRDAVLEVPATGPAVEEAVRLGADVVVLLGGRPSGPGAASRLRAVGVGFGAGACDRGTPLESVVEANSGVCHPVVGAEGAQLALEGVAKAIWGG</sequence>
<proteinExistence type="predicted"/>
<dbReference type="RefSeq" id="WP_051764343.1">
    <property type="nucleotide sequence ID" value="NZ_CP034550.1"/>
</dbReference>
<name>A0A5Q0GV64_SACSY</name>
<dbReference type="Pfam" id="PF13531">
    <property type="entry name" value="SBP_bac_11"/>
    <property type="match status" value="1"/>
</dbReference>
<keyword evidence="4" id="KW-1185">Reference proteome</keyword>
<dbReference type="OrthoDB" id="3482507at2"/>
<accession>A0A5Q0GV64</accession>
<dbReference type="KEGG" id="ssyi:EKG83_07690"/>
<feature type="region of interest" description="Disordered" evidence="1">
    <location>
        <begin position="198"/>
        <end position="223"/>
    </location>
</feature>
<dbReference type="GO" id="GO:0035556">
    <property type="term" value="P:intracellular signal transduction"/>
    <property type="evidence" value="ECO:0007669"/>
    <property type="project" value="InterPro"/>
</dbReference>
<gene>
    <name evidence="3" type="ORF">EKG83_07690</name>
</gene>
<dbReference type="Proteomes" id="UP000325787">
    <property type="component" value="Chromosome"/>
</dbReference>
<dbReference type="AlphaFoldDB" id="A0A5Q0GV64"/>
<evidence type="ECO:0000313" key="4">
    <source>
        <dbReference type="Proteomes" id="UP000325787"/>
    </source>
</evidence>
<feature type="domain" description="Guanylate cyclase" evidence="2">
    <location>
        <begin position="11"/>
        <end position="130"/>
    </location>
</feature>
<evidence type="ECO:0000259" key="2">
    <source>
        <dbReference type="PROSITE" id="PS50125"/>
    </source>
</evidence>
<dbReference type="InterPro" id="IPR001054">
    <property type="entry name" value="A/G_cyclase"/>
</dbReference>
<reference evidence="4" key="1">
    <citation type="journal article" date="2021" name="Curr. Microbiol.">
        <title>Complete genome of nocamycin-producing strain Saccharothrix syringae NRRL B-16468 reveals the biosynthetic potential for secondary metabolites.</title>
        <authorList>
            <person name="Mo X."/>
            <person name="Yang S."/>
        </authorList>
    </citation>
    <scope>NUCLEOTIDE SEQUENCE [LARGE SCALE GENOMIC DNA]</scope>
    <source>
        <strain evidence="4">ATCC 51364 / DSM 43886 / JCM 6844 / KCTC 9398 / NBRC 14523 / NRRL B-16468 / INA 2240</strain>
    </source>
</reference>
<dbReference type="GO" id="GO:0009190">
    <property type="term" value="P:cyclic nucleotide biosynthetic process"/>
    <property type="evidence" value="ECO:0007669"/>
    <property type="project" value="InterPro"/>
</dbReference>
<dbReference type="SUPFAM" id="SSF55073">
    <property type="entry name" value="Nucleotide cyclase"/>
    <property type="match status" value="1"/>
</dbReference>
<dbReference type="GO" id="GO:0004016">
    <property type="term" value="F:adenylate cyclase activity"/>
    <property type="evidence" value="ECO:0007669"/>
    <property type="project" value="UniProtKB-ARBA"/>
</dbReference>